<gene>
    <name evidence="1" type="ORF">EI546_03270</name>
</gene>
<reference evidence="1 2" key="1">
    <citation type="submission" date="2019-01" db="EMBL/GenBank/DDBJ databases">
        <title>Complete genome sequencing of Aequorivita sp. H23M31.</title>
        <authorList>
            <person name="Bae J.-W."/>
        </authorList>
    </citation>
    <scope>NUCLEOTIDE SEQUENCE [LARGE SCALE GENOMIC DNA]</scope>
    <source>
        <strain evidence="1 2">H23M31</strain>
    </source>
</reference>
<dbReference type="AlphaFoldDB" id="A0A410G0K8"/>
<organism evidence="1 2">
    <name type="scientific">Aequorivita ciconiae</name>
    <dbReference type="NCBI Taxonomy" id="2494375"/>
    <lineage>
        <taxon>Bacteria</taxon>
        <taxon>Pseudomonadati</taxon>
        <taxon>Bacteroidota</taxon>
        <taxon>Flavobacteriia</taxon>
        <taxon>Flavobacteriales</taxon>
        <taxon>Flavobacteriaceae</taxon>
        <taxon>Aequorivita</taxon>
    </lineage>
</organism>
<sequence length="556" mass="64689">MRFLLSEYISLLKEDGELDTLITDLLVGMKITPLSKPEKGRQHGVDIAAVGIDPADNIKKVFLIAVKQGNLTRSNWDSGVNSVRPTLNEIKDTYLNVILDKKLKELPKKIVVCTNGEIVQNVQINWSSYINENSEDNLEYTFWGIGKISEMLDVYLDNEKLFPLEYQSNLRKTLAFLDLPDYDLSHFYELIGKILQKEEKQKQKILRQQRLVRLCLNIIYKWSEEIDNLKPALLASERCMLLSWDWLQKGKHLDKKFARSEFYKLHSLKRTIGINYFNKVNTHYTTPHSLYKYSKNNLEYTFSVWEEIGFLSTIGLTEIQEFQIHHREGNKEHAKTYLRGAYSIANALSALILQNPPSSYPVYDEFNIEVALALNFLIKMGNTDVAKTWINNLGVGIHDNFVLNGFFPLFLTNFDKLVDVENGDDVCDIDSSMLLTILIEYSVVLNEAPLYNALREIIKDQFPNLNLQIWFATEETEYLFCRKNYDRDTGTVKHSIEVYEKMEDYHSELIEEIELFGPENKFSIFTEGFDIMGHLASRHYRAQPFPIYWRSLIKSK</sequence>
<evidence type="ECO:0000313" key="2">
    <source>
        <dbReference type="Proteomes" id="UP000285517"/>
    </source>
</evidence>
<accession>A0A410G0K8</accession>
<dbReference type="Proteomes" id="UP000285517">
    <property type="component" value="Chromosome"/>
</dbReference>
<dbReference type="OrthoDB" id="5540856at2"/>
<dbReference type="EMBL" id="CP034951">
    <property type="protein sequence ID" value="QAA80807.1"/>
    <property type="molecule type" value="Genomic_DNA"/>
</dbReference>
<dbReference type="RefSeq" id="WP_128249202.1">
    <property type="nucleotide sequence ID" value="NZ_CP034951.1"/>
</dbReference>
<keyword evidence="2" id="KW-1185">Reference proteome</keyword>
<protein>
    <submittedName>
        <fullName evidence="1">Uncharacterized protein</fullName>
    </submittedName>
</protein>
<name>A0A410G0K8_9FLAO</name>
<evidence type="ECO:0000313" key="1">
    <source>
        <dbReference type="EMBL" id="QAA80807.1"/>
    </source>
</evidence>
<proteinExistence type="predicted"/>
<dbReference type="KEGG" id="aev:EI546_03270"/>